<sequence length="78" mass="8428">MFGEATGKAAPHKTRVPRGIKLRQTLQSSCPSAPRAGMLGIEGPMVDLHEVIVLDMRFCCFISTDLDHGFADNGIVQS</sequence>
<protein>
    <submittedName>
        <fullName evidence="1">Uncharacterized protein</fullName>
    </submittedName>
</protein>
<accession>A0A6G1F0Z3</accession>
<name>A0A6G1F0Z3_9ORYZ</name>
<keyword evidence="2" id="KW-1185">Reference proteome</keyword>
<evidence type="ECO:0000313" key="1">
    <source>
        <dbReference type="EMBL" id="KAF0930570.1"/>
    </source>
</evidence>
<gene>
    <name evidence="1" type="ORF">E2562_033488</name>
</gene>
<reference evidence="1 2" key="1">
    <citation type="submission" date="2019-11" db="EMBL/GenBank/DDBJ databases">
        <title>Whole genome sequence of Oryza granulata.</title>
        <authorList>
            <person name="Li W."/>
        </authorList>
    </citation>
    <scope>NUCLEOTIDE SEQUENCE [LARGE SCALE GENOMIC DNA]</scope>
    <source>
        <strain evidence="2">cv. Menghai</strain>
        <tissue evidence="1">Leaf</tissue>
    </source>
</reference>
<proteinExistence type="predicted"/>
<comment type="caution">
    <text evidence="1">The sequence shown here is derived from an EMBL/GenBank/DDBJ whole genome shotgun (WGS) entry which is preliminary data.</text>
</comment>
<dbReference type="AlphaFoldDB" id="A0A6G1F0Z3"/>
<dbReference type="Proteomes" id="UP000479710">
    <property type="component" value="Unassembled WGS sequence"/>
</dbReference>
<dbReference type="EMBL" id="SPHZ02000002">
    <property type="protein sequence ID" value="KAF0930570.1"/>
    <property type="molecule type" value="Genomic_DNA"/>
</dbReference>
<organism evidence="1 2">
    <name type="scientific">Oryza meyeriana var. granulata</name>
    <dbReference type="NCBI Taxonomy" id="110450"/>
    <lineage>
        <taxon>Eukaryota</taxon>
        <taxon>Viridiplantae</taxon>
        <taxon>Streptophyta</taxon>
        <taxon>Embryophyta</taxon>
        <taxon>Tracheophyta</taxon>
        <taxon>Spermatophyta</taxon>
        <taxon>Magnoliopsida</taxon>
        <taxon>Liliopsida</taxon>
        <taxon>Poales</taxon>
        <taxon>Poaceae</taxon>
        <taxon>BOP clade</taxon>
        <taxon>Oryzoideae</taxon>
        <taxon>Oryzeae</taxon>
        <taxon>Oryzinae</taxon>
        <taxon>Oryza</taxon>
        <taxon>Oryza meyeriana</taxon>
    </lineage>
</organism>
<evidence type="ECO:0000313" key="2">
    <source>
        <dbReference type="Proteomes" id="UP000479710"/>
    </source>
</evidence>